<organism evidence="2 3">
    <name type="scientific">Halapricum desulfuricans</name>
    <dbReference type="NCBI Taxonomy" id="2841257"/>
    <lineage>
        <taxon>Archaea</taxon>
        <taxon>Methanobacteriati</taxon>
        <taxon>Methanobacteriota</taxon>
        <taxon>Stenosarchaea group</taxon>
        <taxon>Halobacteria</taxon>
        <taxon>Halobacteriales</taxon>
        <taxon>Haloarculaceae</taxon>
        <taxon>Halapricum</taxon>
    </lineage>
</organism>
<evidence type="ECO:0000313" key="2">
    <source>
        <dbReference type="EMBL" id="QSG05061.1"/>
    </source>
</evidence>
<gene>
    <name evidence="2" type="ORF">HSR121_0707</name>
</gene>
<proteinExistence type="predicted"/>
<protein>
    <submittedName>
        <fullName evidence="2">Uncharacterized protein</fullName>
    </submittedName>
</protein>
<reference evidence="2" key="1">
    <citation type="submission" date="2020-11" db="EMBL/GenBank/DDBJ databases">
        <title>Carbohydrate-dependent, anaerobic sulfur respiration: A novel catabolism in halophilic archaea.</title>
        <authorList>
            <person name="Sorokin D.Y."/>
            <person name="Messina E."/>
            <person name="Smedile F."/>
            <person name="La Cono V."/>
            <person name="Hallsworth J.E."/>
            <person name="Yakimov M.M."/>
        </authorList>
    </citation>
    <scope>NUCLEOTIDE SEQUENCE</scope>
    <source>
        <strain evidence="2">HSR12-1</strain>
    </source>
</reference>
<name>A0A897MXR2_9EURY</name>
<accession>A0A897MXR2</accession>
<dbReference type="AlphaFoldDB" id="A0A897MXR2"/>
<dbReference type="Proteomes" id="UP000663525">
    <property type="component" value="Chromosome"/>
</dbReference>
<feature type="region of interest" description="Disordered" evidence="1">
    <location>
        <begin position="1"/>
        <end position="23"/>
    </location>
</feature>
<sequence length="61" mass="7030">MASILHLRREPNETTRAIDEKHGSIEQKLSEQLGEKPHIVCFIVDGNRLHSIRSLTPVYHQ</sequence>
<evidence type="ECO:0000313" key="3">
    <source>
        <dbReference type="Proteomes" id="UP000663525"/>
    </source>
</evidence>
<evidence type="ECO:0000256" key="1">
    <source>
        <dbReference type="SAM" id="MobiDB-lite"/>
    </source>
</evidence>
<feature type="compositionally biased region" description="Basic and acidic residues" evidence="1">
    <location>
        <begin position="7"/>
        <end position="23"/>
    </location>
</feature>
<dbReference type="EMBL" id="CP064787">
    <property type="protein sequence ID" value="QSG05061.1"/>
    <property type="molecule type" value="Genomic_DNA"/>
</dbReference>